<dbReference type="EMBL" id="JAFKCV010000001">
    <property type="protein sequence ID" value="MBN7824214.1"/>
    <property type="molecule type" value="Genomic_DNA"/>
</dbReference>
<evidence type="ECO:0000313" key="2">
    <source>
        <dbReference type="EMBL" id="MBN7824214.1"/>
    </source>
</evidence>
<gene>
    <name evidence="2" type="ORF">J0A66_03140</name>
</gene>
<protein>
    <submittedName>
        <fullName evidence="2">DUF5343 domain-containing protein</fullName>
    </submittedName>
</protein>
<name>A0A939DKI1_9ALTE</name>
<feature type="compositionally biased region" description="Basic and acidic residues" evidence="1">
    <location>
        <begin position="167"/>
        <end position="179"/>
    </location>
</feature>
<evidence type="ECO:0000256" key="1">
    <source>
        <dbReference type="SAM" id="MobiDB-lite"/>
    </source>
</evidence>
<feature type="compositionally biased region" description="Basic and acidic residues" evidence="1">
    <location>
        <begin position="145"/>
        <end position="159"/>
    </location>
</feature>
<keyword evidence="3" id="KW-1185">Reference proteome</keyword>
<dbReference type="InterPro" id="IPR035235">
    <property type="entry name" value="DUF5343"/>
</dbReference>
<comment type="caution">
    <text evidence="2">The sequence shown here is derived from an EMBL/GenBank/DDBJ whole genome shotgun (WGS) entry which is preliminary data.</text>
</comment>
<dbReference type="AlphaFoldDB" id="A0A939DKI1"/>
<dbReference type="Pfam" id="PF17278">
    <property type="entry name" value="DUF5343"/>
    <property type="match status" value="1"/>
</dbReference>
<dbReference type="RefSeq" id="WP_206572301.1">
    <property type="nucleotide sequence ID" value="NZ_JAFKCV010000001.1"/>
</dbReference>
<evidence type="ECO:0000313" key="3">
    <source>
        <dbReference type="Proteomes" id="UP000664654"/>
    </source>
</evidence>
<sequence>MALMTAYLLKTSNLGEFFNAIQSARAPERFTQQFLKDLDFRSSNDRLLVGVLKGLGFIDDSGVPQQRYFEFLDQSNSGRVLAEAIEEAYSDLFNLRKDAQNMEIAQVKGKFKSLTQGQKSDNVINNMAATFSALCEQADWSKPSKAKEAKKESVSKENEAANQAPHKSPDSSQLKEELADAEKKLELHYNIQLILPNSRDQAVFDALFTSLKKHLL</sequence>
<proteinExistence type="predicted"/>
<organism evidence="2 3">
    <name type="scientific">Bowmanella dokdonensis</name>
    <dbReference type="NCBI Taxonomy" id="751969"/>
    <lineage>
        <taxon>Bacteria</taxon>
        <taxon>Pseudomonadati</taxon>
        <taxon>Pseudomonadota</taxon>
        <taxon>Gammaproteobacteria</taxon>
        <taxon>Alteromonadales</taxon>
        <taxon>Alteromonadaceae</taxon>
        <taxon>Bowmanella</taxon>
    </lineage>
</organism>
<reference evidence="2" key="1">
    <citation type="submission" date="2021-03" db="EMBL/GenBank/DDBJ databases">
        <title>novel species isolated from a fishpond in China.</title>
        <authorList>
            <person name="Lu H."/>
            <person name="Cai Z."/>
        </authorList>
    </citation>
    <scope>NUCLEOTIDE SEQUENCE</scope>
    <source>
        <strain evidence="2">JCM 30855</strain>
    </source>
</reference>
<dbReference type="Proteomes" id="UP000664654">
    <property type="component" value="Unassembled WGS sequence"/>
</dbReference>
<feature type="region of interest" description="Disordered" evidence="1">
    <location>
        <begin position="145"/>
        <end position="179"/>
    </location>
</feature>
<accession>A0A939DKI1</accession>